<dbReference type="InterPro" id="IPR029044">
    <property type="entry name" value="Nucleotide-diphossugar_trans"/>
</dbReference>
<dbReference type="NCBIfam" id="NF003670">
    <property type="entry name" value="PRK05293.1"/>
    <property type="match status" value="1"/>
</dbReference>
<dbReference type="PROSITE" id="PS00810">
    <property type="entry name" value="ADP_GLC_PYROPHOSPH_3"/>
    <property type="match status" value="1"/>
</dbReference>
<evidence type="ECO:0000256" key="8">
    <source>
        <dbReference type="ARBA" id="ARBA00023277"/>
    </source>
</evidence>
<dbReference type="AlphaFoldDB" id="A0A323TLJ6"/>
<keyword evidence="3 9" id="KW-0808">Transferase</keyword>
<feature type="site" description="Could play a key role in the communication between the regulatory and the substrate sites" evidence="9">
    <location>
        <position position="60"/>
    </location>
</feature>
<feature type="binding site" evidence="9">
    <location>
        <position position="191"/>
    </location>
    <ligand>
        <name>alpha-D-glucose 1-phosphate</name>
        <dbReference type="ChEBI" id="CHEBI:58601"/>
    </ligand>
</feature>
<comment type="similarity">
    <text evidence="1 9">Belongs to the bacterial/plant glucose-1-phosphate adenylyltransferase family.</text>
</comment>
<keyword evidence="8 9" id="KW-0119">Carbohydrate metabolism</keyword>
<dbReference type="Pfam" id="PF00483">
    <property type="entry name" value="NTP_transferase"/>
    <property type="match status" value="1"/>
</dbReference>
<accession>A0A323TLJ6</accession>
<dbReference type="EMBL" id="PDOD01000001">
    <property type="protein sequence ID" value="PYZ94966.1"/>
    <property type="molecule type" value="Genomic_DNA"/>
</dbReference>
<evidence type="ECO:0000256" key="5">
    <source>
        <dbReference type="ARBA" id="ARBA00022741"/>
    </source>
</evidence>
<keyword evidence="5 9" id="KW-0547">Nucleotide-binding</keyword>
<dbReference type="Gene3D" id="3.90.550.10">
    <property type="entry name" value="Spore Coat Polysaccharide Biosynthesis Protein SpsA, Chain A"/>
    <property type="match status" value="1"/>
</dbReference>
<proteinExistence type="inferred from homology"/>
<gene>
    <name evidence="9" type="primary">glgC</name>
    <name evidence="12" type="ORF">CR194_05470</name>
</gene>
<feature type="binding site" evidence="9">
    <location>
        <begin position="180"/>
        <end position="181"/>
    </location>
    <ligand>
        <name>alpha-D-glucose 1-phosphate</name>
        <dbReference type="ChEBI" id="CHEBI:58601"/>
    </ligand>
</feature>
<dbReference type="NCBIfam" id="TIGR02091">
    <property type="entry name" value="glgC"/>
    <property type="match status" value="1"/>
</dbReference>
<evidence type="ECO:0000256" key="7">
    <source>
        <dbReference type="ARBA" id="ARBA00023056"/>
    </source>
</evidence>
<dbReference type="InterPro" id="IPR005836">
    <property type="entry name" value="ADP_Glu_pyroP_CS"/>
</dbReference>
<dbReference type="GO" id="GO:0005524">
    <property type="term" value="F:ATP binding"/>
    <property type="evidence" value="ECO:0007669"/>
    <property type="project" value="UniProtKB-KW"/>
</dbReference>
<dbReference type="InterPro" id="IPR023049">
    <property type="entry name" value="GlgC_bac"/>
</dbReference>
<dbReference type="Proteomes" id="UP000248214">
    <property type="component" value="Unassembled WGS sequence"/>
</dbReference>
<keyword evidence="13" id="KW-1185">Reference proteome</keyword>
<dbReference type="GO" id="GO:0005978">
    <property type="term" value="P:glycogen biosynthetic process"/>
    <property type="evidence" value="ECO:0007669"/>
    <property type="project" value="UniProtKB-UniRule"/>
</dbReference>
<evidence type="ECO:0000256" key="4">
    <source>
        <dbReference type="ARBA" id="ARBA00022695"/>
    </source>
</evidence>
<feature type="site" description="Could play a key role in the communication between the regulatory and the substrate sites" evidence="9">
    <location>
        <position position="99"/>
    </location>
</feature>
<dbReference type="SUPFAM" id="SSF51161">
    <property type="entry name" value="Trimeric LpxA-like enzymes"/>
    <property type="match status" value="1"/>
</dbReference>
<dbReference type="SUPFAM" id="SSF53448">
    <property type="entry name" value="Nucleotide-diphospho-sugar transferases"/>
    <property type="match status" value="1"/>
</dbReference>
<feature type="binding site" evidence="9">
    <location>
        <position position="165"/>
    </location>
    <ligand>
        <name>alpha-D-glucose 1-phosphate</name>
        <dbReference type="ChEBI" id="CHEBI:58601"/>
    </ligand>
</feature>
<evidence type="ECO:0000256" key="1">
    <source>
        <dbReference type="ARBA" id="ARBA00010443"/>
    </source>
</evidence>
<dbReference type="RefSeq" id="WP_110608601.1">
    <property type="nucleotide sequence ID" value="NZ_PDOD01000001.1"/>
</dbReference>
<dbReference type="PROSITE" id="PS00809">
    <property type="entry name" value="ADP_GLC_PYROPHOSPH_2"/>
    <property type="match status" value="1"/>
</dbReference>
<dbReference type="InterPro" id="IPR011831">
    <property type="entry name" value="ADP-Glc_PPase"/>
</dbReference>
<evidence type="ECO:0000259" key="10">
    <source>
        <dbReference type="Pfam" id="PF00483"/>
    </source>
</evidence>
<dbReference type="InterPro" id="IPR056818">
    <property type="entry name" value="GlmU/GlgC-like_hexapep"/>
</dbReference>
<evidence type="ECO:0000313" key="13">
    <source>
        <dbReference type="Proteomes" id="UP000248214"/>
    </source>
</evidence>
<dbReference type="InterPro" id="IPR011004">
    <property type="entry name" value="Trimer_LpxA-like_sf"/>
</dbReference>
<dbReference type="OrthoDB" id="9801810at2"/>
<reference evidence="12 13" key="1">
    <citation type="submission" date="2017-10" db="EMBL/GenBank/DDBJ databases">
        <title>Bacillus sp. nov., a halophilic bacterium isolated from a Keqin Lake.</title>
        <authorList>
            <person name="Wang H."/>
        </authorList>
    </citation>
    <scope>NUCLEOTIDE SEQUENCE [LARGE SCALE GENOMIC DNA]</scope>
    <source>
        <strain evidence="12 13">KQ-12</strain>
    </source>
</reference>
<organism evidence="12 13">
    <name type="scientific">Salipaludibacillus keqinensis</name>
    <dbReference type="NCBI Taxonomy" id="2045207"/>
    <lineage>
        <taxon>Bacteria</taxon>
        <taxon>Bacillati</taxon>
        <taxon>Bacillota</taxon>
        <taxon>Bacilli</taxon>
        <taxon>Bacillales</taxon>
        <taxon>Bacillaceae</taxon>
    </lineage>
</organism>
<evidence type="ECO:0000256" key="2">
    <source>
        <dbReference type="ARBA" id="ARBA00022600"/>
    </source>
</evidence>
<keyword evidence="7 9" id="KW-0320">Glycogen biosynthesis</keyword>
<dbReference type="HAMAP" id="MF_00624">
    <property type="entry name" value="GlgC"/>
    <property type="match status" value="1"/>
</dbReference>
<protein>
    <recommendedName>
        <fullName evidence="9">Glucose-1-phosphate adenylyltransferase</fullName>
        <ecNumber evidence="9">2.7.7.27</ecNumber>
    </recommendedName>
    <alternativeName>
        <fullName evidence="9">ADP-glucose pyrophosphorylase</fullName>
        <shortName evidence="9">ADPGlc PPase</shortName>
    </alternativeName>
    <alternativeName>
        <fullName evidence="9">ADP-glucose synthase</fullName>
    </alternativeName>
</protein>
<evidence type="ECO:0000256" key="9">
    <source>
        <dbReference type="HAMAP-Rule" id="MF_00624"/>
    </source>
</evidence>
<feature type="domain" description="Nucleotidyl transferase" evidence="10">
    <location>
        <begin position="8"/>
        <end position="261"/>
    </location>
</feature>
<feature type="binding site" evidence="9">
    <location>
        <position position="100"/>
    </location>
    <ligand>
        <name>alpha-D-glucose 1-phosphate</name>
        <dbReference type="ChEBI" id="CHEBI:58601"/>
    </ligand>
</feature>
<sequence length="383" mass="43239">MKKRQCVAMLLAGGKGSRLKELTDTIAKPAVPFGGKYRIIDFTLSNCQTSGIQTVGLLTQYSPHTLQNYIGRGEAWGFDRKQGGLTILPPYQCKNTDHWYEGTAHAVYQNLDYIEQYDPEHVLIISGDHIYKMDYTEMLESHIQSQADATVSVKPVPWNEASRFGVIRTDDTNRIKDFEEKPEYPTSNLASMGVYIFKWSVLKQLLIEEEKNEFSTKDFGKDILPRMLQDQRPLFAYPFHGYWKDVGTLESYWEANMDLLNKESNIFLSTKEIDVNTVEQSYPPQYIDHAATVKQSLLSEGNEVYGEVDHSVLFGGVKIGLGAKVRNSVILPNAVIGDHAVIDHAIIGENVFIPTYCEVGSPKSDIVLIGKSLMEESKMHSIR</sequence>
<comment type="subunit">
    <text evidence="9">Homotetramer.</text>
</comment>
<evidence type="ECO:0000256" key="6">
    <source>
        <dbReference type="ARBA" id="ARBA00022840"/>
    </source>
</evidence>
<feature type="domain" description="Glucose-1-phosphate adenylyltransferase/Bifunctional protein GlmU-like C-terminal hexapeptide" evidence="11">
    <location>
        <begin position="289"/>
        <end position="361"/>
    </location>
</feature>
<dbReference type="Pfam" id="PF24894">
    <property type="entry name" value="Hexapep_GlmU"/>
    <property type="match status" value="1"/>
</dbReference>
<evidence type="ECO:0000256" key="3">
    <source>
        <dbReference type="ARBA" id="ARBA00022679"/>
    </source>
</evidence>
<dbReference type="CDD" id="cd02508">
    <property type="entry name" value="ADP_Glucose_PP"/>
    <property type="match status" value="1"/>
</dbReference>
<name>A0A323TLJ6_9BACI</name>
<keyword evidence="2 9" id="KW-0321">Glycogen metabolism</keyword>
<dbReference type="EC" id="2.7.7.27" evidence="9"/>
<comment type="caution">
    <text evidence="12">The sequence shown here is derived from an EMBL/GenBank/DDBJ whole genome shotgun (WGS) entry which is preliminary data.</text>
</comment>
<keyword evidence="6 9" id="KW-0067">ATP-binding</keyword>
<dbReference type="InterPro" id="IPR005835">
    <property type="entry name" value="NTP_transferase_dom"/>
</dbReference>
<dbReference type="Gene3D" id="2.160.10.10">
    <property type="entry name" value="Hexapeptide repeat proteins"/>
    <property type="match status" value="1"/>
</dbReference>
<comment type="function">
    <text evidence="9">Involved in the biosynthesis of ADP-glucose, a building block required for the elongation reactions to produce glycogen. Catalyzes the reaction between ATP and alpha-D-glucose 1-phosphate (G1P) to produce pyrophosphate and ADP-Glc.</text>
</comment>
<keyword evidence="4 9" id="KW-0548">Nucleotidyltransferase</keyword>
<dbReference type="PANTHER" id="PTHR43523:SF2">
    <property type="entry name" value="GLUCOSE-1-PHOSPHATE ADENYLYLTRANSFERASE"/>
    <property type="match status" value="1"/>
</dbReference>
<dbReference type="CDD" id="cd04651">
    <property type="entry name" value="LbH_G1P_AT_C"/>
    <property type="match status" value="1"/>
</dbReference>
<comment type="pathway">
    <text evidence="9">Glycan biosynthesis; glycogen biosynthesis.</text>
</comment>
<dbReference type="GO" id="GO:0008878">
    <property type="term" value="F:glucose-1-phosphate adenylyltransferase activity"/>
    <property type="evidence" value="ECO:0007669"/>
    <property type="project" value="UniProtKB-UniRule"/>
</dbReference>
<evidence type="ECO:0000313" key="12">
    <source>
        <dbReference type="EMBL" id="PYZ94966.1"/>
    </source>
</evidence>
<evidence type="ECO:0000259" key="11">
    <source>
        <dbReference type="Pfam" id="PF24894"/>
    </source>
</evidence>
<dbReference type="UniPathway" id="UPA00164"/>
<comment type="catalytic activity">
    <reaction evidence="9">
        <text>alpha-D-glucose 1-phosphate + ATP + H(+) = ADP-alpha-D-glucose + diphosphate</text>
        <dbReference type="Rhea" id="RHEA:12120"/>
        <dbReference type="ChEBI" id="CHEBI:15378"/>
        <dbReference type="ChEBI" id="CHEBI:30616"/>
        <dbReference type="ChEBI" id="CHEBI:33019"/>
        <dbReference type="ChEBI" id="CHEBI:57498"/>
        <dbReference type="ChEBI" id="CHEBI:58601"/>
        <dbReference type="EC" id="2.7.7.27"/>
    </reaction>
</comment>
<dbReference type="PANTHER" id="PTHR43523">
    <property type="entry name" value="GLUCOSE-1-PHOSPHATE ADENYLYLTRANSFERASE-RELATED"/>
    <property type="match status" value="1"/>
</dbReference>
<dbReference type="PROSITE" id="PS00808">
    <property type="entry name" value="ADP_GLC_PYROPHOSPH_1"/>
    <property type="match status" value="1"/>
</dbReference>